<name>A0A8S0T1T8_OLEEU</name>
<keyword evidence="3" id="KW-0119">Carbohydrate metabolism</keyword>
<dbReference type="OrthoDB" id="3055998at2759"/>
<protein>
    <submittedName>
        <fullName evidence="7">Anti-sigma-I factor 6</fullName>
    </submittedName>
</protein>
<dbReference type="PANTHER" id="PTHR31490">
    <property type="entry name" value="GLYCOSYL HYDROLASE"/>
    <property type="match status" value="1"/>
</dbReference>
<dbReference type="EMBL" id="CACTIH010005560">
    <property type="protein sequence ID" value="CAA2997576.1"/>
    <property type="molecule type" value="Genomic_DNA"/>
</dbReference>
<evidence type="ECO:0000256" key="3">
    <source>
        <dbReference type="ARBA" id="ARBA00023277"/>
    </source>
</evidence>
<dbReference type="AlphaFoldDB" id="A0A8S0T1T8"/>
<keyword evidence="2" id="KW-0378">Hydrolase</keyword>
<evidence type="ECO:0000256" key="4">
    <source>
        <dbReference type="ARBA" id="ARBA00023326"/>
    </source>
</evidence>
<gene>
    <name evidence="7" type="ORF">OLEA9_A017635</name>
</gene>
<evidence type="ECO:0000256" key="5">
    <source>
        <dbReference type="SAM" id="SignalP"/>
    </source>
</evidence>
<dbReference type="PRINTS" id="PR00134">
    <property type="entry name" value="GLHYDRLASE10"/>
</dbReference>
<accession>A0A8S0T1T8</accession>
<dbReference type="GO" id="GO:0000272">
    <property type="term" value="P:polysaccharide catabolic process"/>
    <property type="evidence" value="ECO:0007669"/>
    <property type="project" value="UniProtKB-KW"/>
</dbReference>
<dbReference type="InterPro" id="IPR017853">
    <property type="entry name" value="GH"/>
</dbReference>
<feature type="chain" id="PRO_5035785380" evidence="5">
    <location>
        <begin position="24"/>
        <end position="547"/>
    </location>
</feature>
<comment type="similarity">
    <text evidence="1">Belongs to the glycosyl hydrolase 10 (cellulase F) family.</text>
</comment>
<keyword evidence="8" id="KW-1185">Reference proteome</keyword>
<proteinExistence type="inferred from homology"/>
<evidence type="ECO:0000256" key="1">
    <source>
        <dbReference type="ARBA" id="ARBA00007495"/>
    </source>
</evidence>
<dbReference type="Pfam" id="PF00331">
    <property type="entry name" value="Glyco_hydro_10"/>
    <property type="match status" value="1"/>
</dbReference>
<dbReference type="InterPro" id="IPR001000">
    <property type="entry name" value="GH10_dom"/>
</dbReference>
<dbReference type="PROSITE" id="PS51760">
    <property type="entry name" value="GH10_2"/>
    <property type="match status" value="1"/>
</dbReference>
<dbReference type="Gene3D" id="3.20.20.80">
    <property type="entry name" value="Glycosidases"/>
    <property type="match status" value="1"/>
</dbReference>
<dbReference type="GO" id="GO:0031176">
    <property type="term" value="F:endo-1,4-beta-xylanase activity"/>
    <property type="evidence" value="ECO:0007669"/>
    <property type="project" value="UniProtKB-ARBA"/>
</dbReference>
<sequence length="547" mass="62128">MVLSSPLSMWLFRIFFFIYDVFIADGPLYDSSAYTQCKLHPEEPLYNGGILKDQVPSFLRSIMDNGDQVSYPTFLLQNLTVGNRYCFSESMKNHLFILFLGFSLRMGSPLAAYDGPIYDYTAYTKCKLLPEDPLYKGGIIKNQAQQIHNNTSLSRTALKSPAFVLYNLSGNTIYSFSSWVTINGADSAVIKARVTTDNNTFNCMGTVNAKLGCWSFLKGGFVMNSPASHALIYFQNVDGGQISITISSPSLQPFTDQQWRINQEQIINTERKRMAILHVADVDGNRLQGATVVVEQVSRDFPFGSAIAQTILGNLPYQKWFIERFNAAVFEDELKWYSTEPRPGVVNYTIPDQMLEFVRRNQIIARGHNIFWENPNFTPSWVRNLTGPELQTAVKFRIQSLMNQYKNEFIHWDVDNEMLHYNFYEQRLGPNASLQFFETAQKSDPLARLFMNEFNVLETCDDQNATVDAYISRLGELGKGGVSMDGIGLEGHFNVPNPPLIRAVLDKLAILELPIWLTEIDISKTLDHETQARYLEAVLREGFSHPS</sequence>
<dbReference type="Proteomes" id="UP000594638">
    <property type="component" value="Unassembled WGS sequence"/>
</dbReference>
<feature type="signal peptide" evidence="5">
    <location>
        <begin position="1"/>
        <end position="23"/>
    </location>
</feature>
<evidence type="ECO:0000313" key="8">
    <source>
        <dbReference type="Proteomes" id="UP000594638"/>
    </source>
</evidence>
<reference evidence="7 8" key="1">
    <citation type="submission" date="2019-12" db="EMBL/GenBank/DDBJ databases">
        <authorList>
            <person name="Alioto T."/>
            <person name="Alioto T."/>
            <person name="Gomez Garrido J."/>
        </authorList>
    </citation>
    <scope>NUCLEOTIDE SEQUENCE [LARGE SCALE GENOMIC DNA]</scope>
</reference>
<comment type="caution">
    <text evidence="7">The sequence shown here is derived from an EMBL/GenBank/DDBJ whole genome shotgun (WGS) entry which is preliminary data.</text>
</comment>
<organism evidence="7 8">
    <name type="scientific">Olea europaea subsp. europaea</name>
    <dbReference type="NCBI Taxonomy" id="158383"/>
    <lineage>
        <taxon>Eukaryota</taxon>
        <taxon>Viridiplantae</taxon>
        <taxon>Streptophyta</taxon>
        <taxon>Embryophyta</taxon>
        <taxon>Tracheophyta</taxon>
        <taxon>Spermatophyta</taxon>
        <taxon>Magnoliopsida</taxon>
        <taxon>eudicotyledons</taxon>
        <taxon>Gunneridae</taxon>
        <taxon>Pentapetalae</taxon>
        <taxon>asterids</taxon>
        <taxon>lamiids</taxon>
        <taxon>Lamiales</taxon>
        <taxon>Oleaceae</taxon>
        <taxon>Oleeae</taxon>
        <taxon>Olea</taxon>
    </lineage>
</organism>
<dbReference type="Gene3D" id="2.60.120.260">
    <property type="entry name" value="Galactose-binding domain-like"/>
    <property type="match status" value="1"/>
</dbReference>
<evidence type="ECO:0000313" key="7">
    <source>
        <dbReference type="EMBL" id="CAA2997576.1"/>
    </source>
</evidence>
<keyword evidence="4" id="KW-0624">Polysaccharide degradation</keyword>
<feature type="domain" description="GH10" evidence="6">
    <location>
        <begin position="288"/>
        <end position="547"/>
    </location>
</feature>
<dbReference type="PANTHER" id="PTHR31490:SF3">
    <property type="entry name" value="GLYCOSYL HYDROLASE FAMILY 10 PROTEIN"/>
    <property type="match status" value="1"/>
</dbReference>
<dbReference type="SMART" id="SM00633">
    <property type="entry name" value="Glyco_10"/>
    <property type="match status" value="1"/>
</dbReference>
<evidence type="ECO:0000259" key="6">
    <source>
        <dbReference type="PROSITE" id="PS51760"/>
    </source>
</evidence>
<dbReference type="Gramene" id="OE9A017635T2">
    <property type="protein sequence ID" value="OE9A017635C2"/>
    <property type="gene ID" value="OE9A017635"/>
</dbReference>
<dbReference type="SUPFAM" id="SSF51445">
    <property type="entry name" value="(Trans)glycosidases"/>
    <property type="match status" value="1"/>
</dbReference>
<dbReference type="InterPro" id="IPR044846">
    <property type="entry name" value="GH10"/>
</dbReference>
<evidence type="ECO:0000256" key="2">
    <source>
        <dbReference type="ARBA" id="ARBA00022801"/>
    </source>
</evidence>
<keyword evidence="5" id="KW-0732">Signal</keyword>